<organism evidence="1 2">
    <name type="scientific">Sphingobium phenoxybenzoativorans</name>
    <dbReference type="NCBI Taxonomy" id="1592790"/>
    <lineage>
        <taxon>Bacteria</taxon>
        <taxon>Pseudomonadati</taxon>
        <taxon>Pseudomonadota</taxon>
        <taxon>Alphaproteobacteria</taxon>
        <taxon>Sphingomonadales</taxon>
        <taxon>Sphingomonadaceae</taxon>
        <taxon>Sphingobium</taxon>
    </lineage>
</organism>
<dbReference type="InterPro" id="IPR021508">
    <property type="entry name" value="Gp17-like"/>
</dbReference>
<keyword evidence="2" id="KW-1185">Reference proteome</keyword>
<dbReference type="KEGG" id="spph:KFK14_02075"/>
<dbReference type="RefSeq" id="WP_212609696.1">
    <property type="nucleotide sequence ID" value="NZ_CP073910.1"/>
</dbReference>
<protein>
    <submittedName>
        <fullName evidence="1">DUF3168 domain-containing protein</fullName>
    </submittedName>
</protein>
<name>A0A975Q1U1_9SPHN</name>
<sequence>MSAELAVRAAMLAALAEDAALGALLNGVYDGAPVKATPPYAVVGECLGSDWGTKDADGRELRMTLSLFDAQETPARLAAAMRLADGVVRGMSGVVDGAWRIGTVALLRSRTVKGRDRGWSCVMDYRVRVLG</sequence>
<proteinExistence type="predicted"/>
<dbReference type="AlphaFoldDB" id="A0A975Q1U1"/>
<reference evidence="1" key="1">
    <citation type="submission" date="2021-04" db="EMBL/GenBank/DDBJ databases">
        <title>Isolation of p-tert-butylphenol degrading bacteria Sphingobium phenoxybenzoativorans Tas13 from active sludge.</title>
        <authorList>
            <person name="Li Y."/>
        </authorList>
    </citation>
    <scope>NUCLEOTIDE SEQUENCE</scope>
    <source>
        <strain evidence="1">Tas13</strain>
    </source>
</reference>
<dbReference type="EMBL" id="CP073910">
    <property type="protein sequence ID" value="QUT06295.1"/>
    <property type="molecule type" value="Genomic_DNA"/>
</dbReference>
<evidence type="ECO:0000313" key="2">
    <source>
        <dbReference type="Proteomes" id="UP000681425"/>
    </source>
</evidence>
<dbReference type="Pfam" id="PF11367">
    <property type="entry name" value="Tail_completion_gp17"/>
    <property type="match status" value="1"/>
</dbReference>
<accession>A0A975Q1U1</accession>
<evidence type="ECO:0000313" key="1">
    <source>
        <dbReference type="EMBL" id="QUT06295.1"/>
    </source>
</evidence>
<dbReference type="Gene3D" id="3.30.2000.30">
    <property type="match status" value="1"/>
</dbReference>
<dbReference type="InterPro" id="IPR053745">
    <property type="entry name" value="Viral_Tail_Comp_sf"/>
</dbReference>
<dbReference type="Proteomes" id="UP000681425">
    <property type="component" value="Chromosome"/>
</dbReference>
<gene>
    <name evidence="1" type="ORF">KFK14_02075</name>
</gene>